<sequence length="127" mass="14190">MKDADHLLNTMDEITFAKPLSRANSSNSSRVSGVSGVQLRGNHIPEWLPDFSEESTYMKEGLEGKVEGMKVELALWERSATDREGDGKGVGETTGEGSGGELRSKRGRMKEEKQPSWRRREEQCSKM</sequence>
<keyword evidence="3" id="KW-1185">Reference proteome</keyword>
<evidence type="ECO:0000313" key="3">
    <source>
        <dbReference type="Proteomes" id="UP001497516"/>
    </source>
</evidence>
<dbReference type="AlphaFoldDB" id="A0AAV2FWL1"/>
<feature type="compositionally biased region" description="Basic and acidic residues" evidence="1">
    <location>
        <begin position="79"/>
        <end position="89"/>
    </location>
</feature>
<reference evidence="2 3" key="1">
    <citation type="submission" date="2024-04" db="EMBL/GenBank/DDBJ databases">
        <authorList>
            <person name="Fracassetti M."/>
        </authorList>
    </citation>
    <scope>NUCLEOTIDE SEQUENCE [LARGE SCALE GENOMIC DNA]</scope>
</reference>
<evidence type="ECO:0000313" key="2">
    <source>
        <dbReference type="EMBL" id="CAL1402382.1"/>
    </source>
</evidence>
<dbReference type="EMBL" id="OZ034820">
    <property type="protein sequence ID" value="CAL1402382.1"/>
    <property type="molecule type" value="Genomic_DNA"/>
</dbReference>
<organism evidence="2 3">
    <name type="scientific">Linum trigynum</name>
    <dbReference type="NCBI Taxonomy" id="586398"/>
    <lineage>
        <taxon>Eukaryota</taxon>
        <taxon>Viridiplantae</taxon>
        <taxon>Streptophyta</taxon>
        <taxon>Embryophyta</taxon>
        <taxon>Tracheophyta</taxon>
        <taxon>Spermatophyta</taxon>
        <taxon>Magnoliopsida</taxon>
        <taxon>eudicotyledons</taxon>
        <taxon>Gunneridae</taxon>
        <taxon>Pentapetalae</taxon>
        <taxon>rosids</taxon>
        <taxon>fabids</taxon>
        <taxon>Malpighiales</taxon>
        <taxon>Linaceae</taxon>
        <taxon>Linum</taxon>
    </lineage>
</organism>
<dbReference type="Proteomes" id="UP001497516">
    <property type="component" value="Chromosome 7"/>
</dbReference>
<protein>
    <submittedName>
        <fullName evidence="2">Uncharacterized protein</fullName>
    </submittedName>
</protein>
<name>A0AAV2FWL1_9ROSI</name>
<feature type="compositionally biased region" description="Basic and acidic residues" evidence="1">
    <location>
        <begin position="109"/>
        <end position="127"/>
    </location>
</feature>
<evidence type="ECO:0000256" key="1">
    <source>
        <dbReference type="SAM" id="MobiDB-lite"/>
    </source>
</evidence>
<accession>A0AAV2FWL1</accession>
<proteinExistence type="predicted"/>
<feature type="compositionally biased region" description="Gly residues" evidence="1">
    <location>
        <begin position="90"/>
        <end position="100"/>
    </location>
</feature>
<gene>
    <name evidence="2" type="ORF">LTRI10_LOCUS42388</name>
</gene>
<feature type="region of interest" description="Disordered" evidence="1">
    <location>
        <begin position="78"/>
        <end position="127"/>
    </location>
</feature>